<dbReference type="InterPro" id="IPR016166">
    <property type="entry name" value="FAD-bd_PCMH"/>
</dbReference>
<dbReference type="GO" id="GO:0022904">
    <property type="term" value="P:respiratory electron transport chain"/>
    <property type="evidence" value="ECO:0007669"/>
    <property type="project" value="TreeGrafter"/>
</dbReference>
<dbReference type="Proteomes" id="UP000199347">
    <property type="component" value="Unassembled WGS sequence"/>
</dbReference>
<dbReference type="FunFam" id="3.30.465.10:FF:000001">
    <property type="entry name" value="D-2-hydroxyglutarate dehydrogenase, mitochondrial"/>
    <property type="match status" value="1"/>
</dbReference>
<dbReference type="Gene3D" id="1.10.45.10">
    <property type="entry name" value="Vanillyl-alcohol Oxidase, Chain A, domain 4"/>
    <property type="match status" value="1"/>
</dbReference>
<keyword evidence="3" id="KW-0285">Flavoprotein</keyword>
<evidence type="ECO:0000256" key="4">
    <source>
        <dbReference type="ARBA" id="ARBA00022827"/>
    </source>
</evidence>
<dbReference type="FunFam" id="1.10.45.10:FF:000001">
    <property type="entry name" value="D-lactate dehydrogenase mitochondrial"/>
    <property type="match status" value="1"/>
</dbReference>
<dbReference type="InterPro" id="IPR036318">
    <property type="entry name" value="FAD-bd_PCMH-like_sf"/>
</dbReference>
<accession>A0A1G5MBA4</accession>
<dbReference type="Pfam" id="PF01565">
    <property type="entry name" value="FAD_binding_4"/>
    <property type="match status" value="1"/>
</dbReference>
<dbReference type="SUPFAM" id="SSF56176">
    <property type="entry name" value="FAD-binding/transporter-associated domain-like"/>
    <property type="match status" value="1"/>
</dbReference>
<dbReference type="Gene3D" id="3.30.43.10">
    <property type="entry name" value="Uridine Diphospho-n-acetylenolpyruvylglucosamine Reductase, domain 2"/>
    <property type="match status" value="1"/>
</dbReference>
<dbReference type="SUPFAM" id="SSF55103">
    <property type="entry name" value="FAD-linked oxidases, C-terminal domain"/>
    <property type="match status" value="1"/>
</dbReference>
<keyword evidence="7" id="KW-1185">Reference proteome</keyword>
<dbReference type="InterPro" id="IPR016164">
    <property type="entry name" value="FAD-linked_Oxase-like_C"/>
</dbReference>
<dbReference type="InterPro" id="IPR016169">
    <property type="entry name" value="FAD-bd_PCMH_sub2"/>
</dbReference>
<sequence>MNDTPTQQAIVSALSAIVGETHVLTRTEETRPYCVEWRDLYFGVPAAVVRPASPDEVAAILRFANENGVPIVPQGGNTGLVGAQVPDESGREVVLTLERLKAIRDVDREGATLVAEAGVVLEEIQKAASEAGLFFPLSLGAQGSCRIGGNIATNAGGTGVLAYGNTRDLVLGLEVVMADGTIWNGLRRLRKDNTGYDLKQLFIGSEGTLGVITAASLRLFPAPKGRAVAFLAVEDPQTALTLFRRFSQTAGSALTGFELMPRLGIDFVLRHQEGTRDPLEAPYPWYCLVEISSGRSEAEASELMETTLEAAFEAEEVLDGAPAASLAQAAEFWHIRHTMSEVQKKEGGSIKHDVSVPIAKIPEFLKRASAAVTEAVPGARPLPFGHLGDGNIHYNVSQPVGADRDEFLARWDEVNKIVHGIVGELSGSISAEHGIGRLKRKLLVEVKSEIEIDLMRRIKAAFDPNAILNPGRML</sequence>
<dbReference type="PANTHER" id="PTHR43716:SF2">
    <property type="entry name" value="BLL6224 PROTEIN"/>
    <property type="match status" value="1"/>
</dbReference>
<comment type="cofactor">
    <cofactor evidence="1">
        <name>FAD</name>
        <dbReference type="ChEBI" id="CHEBI:57692"/>
    </cofactor>
</comment>
<dbReference type="Gene3D" id="3.30.70.2190">
    <property type="match status" value="1"/>
</dbReference>
<reference evidence="6 7" key="1">
    <citation type="submission" date="2016-10" db="EMBL/GenBank/DDBJ databases">
        <authorList>
            <person name="de Groot N.N."/>
        </authorList>
    </citation>
    <scope>NUCLEOTIDE SEQUENCE [LARGE SCALE GENOMIC DNA]</scope>
    <source>
        <strain evidence="6 7">DSM 2698</strain>
    </source>
</reference>
<dbReference type="Pfam" id="PF02913">
    <property type="entry name" value="FAD-oxidase_C"/>
    <property type="match status" value="1"/>
</dbReference>
<dbReference type="STRING" id="1120955.SAMN03080610_00369"/>
<evidence type="ECO:0000256" key="3">
    <source>
        <dbReference type="ARBA" id="ARBA00022630"/>
    </source>
</evidence>
<dbReference type="AlphaFoldDB" id="A0A1G5MBA4"/>
<dbReference type="OrthoDB" id="9809290at2"/>
<dbReference type="RefSeq" id="WP_092809180.1">
    <property type="nucleotide sequence ID" value="NZ_FMVW01000001.1"/>
</dbReference>
<organism evidence="6 7">
    <name type="scientific">Afifella marina DSM 2698</name>
    <dbReference type="NCBI Taxonomy" id="1120955"/>
    <lineage>
        <taxon>Bacteria</taxon>
        <taxon>Pseudomonadati</taxon>
        <taxon>Pseudomonadota</taxon>
        <taxon>Alphaproteobacteria</taxon>
        <taxon>Hyphomicrobiales</taxon>
        <taxon>Afifellaceae</taxon>
        <taxon>Afifella</taxon>
    </lineage>
</organism>
<name>A0A1G5MBA4_AFIMA</name>
<dbReference type="InterPro" id="IPR006094">
    <property type="entry name" value="Oxid_FAD_bind_N"/>
</dbReference>
<comment type="similarity">
    <text evidence="2">Belongs to the FAD-binding oxidoreductase/transferase type 4 family.</text>
</comment>
<keyword evidence="4" id="KW-0274">FAD</keyword>
<dbReference type="GO" id="GO:0003824">
    <property type="term" value="F:catalytic activity"/>
    <property type="evidence" value="ECO:0007669"/>
    <property type="project" value="InterPro"/>
</dbReference>
<dbReference type="Gene3D" id="3.30.70.2740">
    <property type="match status" value="1"/>
</dbReference>
<dbReference type="PROSITE" id="PS51387">
    <property type="entry name" value="FAD_PCMH"/>
    <property type="match status" value="1"/>
</dbReference>
<evidence type="ECO:0000313" key="6">
    <source>
        <dbReference type="EMBL" id="SCZ22084.1"/>
    </source>
</evidence>
<dbReference type="InterPro" id="IPR016171">
    <property type="entry name" value="Vanillyl_alc_oxidase_C-sub2"/>
</dbReference>
<dbReference type="InterPro" id="IPR051264">
    <property type="entry name" value="FAD-oxidored/transferase_4"/>
</dbReference>
<dbReference type="EMBL" id="FMVW01000001">
    <property type="protein sequence ID" value="SCZ22084.1"/>
    <property type="molecule type" value="Genomic_DNA"/>
</dbReference>
<dbReference type="Gene3D" id="3.30.465.10">
    <property type="match status" value="1"/>
</dbReference>
<dbReference type="PANTHER" id="PTHR43716">
    <property type="entry name" value="D-2-HYDROXYGLUTARATE DEHYDROGENASE, MITOCHONDRIAL"/>
    <property type="match status" value="1"/>
</dbReference>
<protein>
    <submittedName>
        <fullName evidence="6">4-phosphoerythronate dehydrogenase (FAD-dependent)</fullName>
    </submittedName>
</protein>
<evidence type="ECO:0000256" key="2">
    <source>
        <dbReference type="ARBA" id="ARBA00008000"/>
    </source>
</evidence>
<evidence type="ECO:0000256" key="1">
    <source>
        <dbReference type="ARBA" id="ARBA00001974"/>
    </source>
</evidence>
<gene>
    <name evidence="6" type="ORF">SAMN03080610_00369</name>
</gene>
<feature type="domain" description="FAD-binding PCMH-type" evidence="5">
    <location>
        <begin position="41"/>
        <end position="222"/>
    </location>
</feature>
<dbReference type="InterPro" id="IPR016167">
    <property type="entry name" value="FAD-bd_PCMH_sub1"/>
</dbReference>
<dbReference type="InterPro" id="IPR004113">
    <property type="entry name" value="FAD-bd_oxidored_4_C"/>
</dbReference>
<proteinExistence type="inferred from homology"/>
<dbReference type="GO" id="GO:0071949">
    <property type="term" value="F:FAD binding"/>
    <property type="evidence" value="ECO:0007669"/>
    <property type="project" value="InterPro"/>
</dbReference>
<evidence type="ECO:0000313" key="7">
    <source>
        <dbReference type="Proteomes" id="UP000199347"/>
    </source>
</evidence>
<evidence type="ECO:0000259" key="5">
    <source>
        <dbReference type="PROSITE" id="PS51387"/>
    </source>
</evidence>